<dbReference type="Pfam" id="PF22943">
    <property type="entry name" value="HTH_68"/>
    <property type="match status" value="1"/>
</dbReference>
<evidence type="ECO:0000313" key="4">
    <source>
        <dbReference type="Proteomes" id="UP000024837"/>
    </source>
</evidence>
<feature type="region of interest" description="Disordered" evidence="1">
    <location>
        <begin position="1"/>
        <end position="114"/>
    </location>
</feature>
<feature type="region of interest" description="Disordered" evidence="1">
    <location>
        <begin position="191"/>
        <end position="214"/>
    </location>
</feature>
<dbReference type="AlphaFoldDB" id="W7HRP7"/>
<dbReference type="OrthoDB" id="4085451at2759"/>
<organism evidence="3 4">
    <name type="scientific">Drechslerella stenobrocha 248</name>
    <dbReference type="NCBI Taxonomy" id="1043628"/>
    <lineage>
        <taxon>Eukaryota</taxon>
        <taxon>Fungi</taxon>
        <taxon>Dikarya</taxon>
        <taxon>Ascomycota</taxon>
        <taxon>Pezizomycotina</taxon>
        <taxon>Orbiliomycetes</taxon>
        <taxon>Orbiliales</taxon>
        <taxon>Orbiliaceae</taxon>
        <taxon>Drechslerella</taxon>
    </lineage>
</organism>
<accession>W7HRP7</accession>
<proteinExistence type="predicted"/>
<dbReference type="HOGENOM" id="CLU_1310072_0_0_1"/>
<evidence type="ECO:0000313" key="3">
    <source>
        <dbReference type="EMBL" id="EWC46721.1"/>
    </source>
</evidence>
<gene>
    <name evidence="3" type="ORF">DRE_03966</name>
</gene>
<feature type="compositionally biased region" description="Basic and acidic residues" evidence="1">
    <location>
        <begin position="42"/>
        <end position="52"/>
    </location>
</feature>
<feature type="compositionally biased region" description="Low complexity" evidence="1">
    <location>
        <begin position="75"/>
        <end position="92"/>
    </location>
</feature>
<dbReference type="Proteomes" id="UP000024837">
    <property type="component" value="Unassembled WGS sequence"/>
</dbReference>
<reference evidence="3 4" key="1">
    <citation type="submission" date="2013-05" db="EMBL/GenBank/DDBJ databases">
        <title>Drechslerella stenobrocha genome reveals carnivorous origination and mechanical trapping mechanism of predatory fungi.</title>
        <authorList>
            <person name="Liu X."/>
            <person name="Zhang W."/>
            <person name="Liu K."/>
        </authorList>
    </citation>
    <scope>NUCLEOTIDE SEQUENCE [LARGE SCALE GENOMIC DNA]</scope>
    <source>
        <strain evidence="3 4">248</strain>
    </source>
</reference>
<name>W7HRP7_9PEZI</name>
<protein>
    <recommendedName>
        <fullName evidence="2">Helix-turn-helix domain-containing protein</fullName>
    </recommendedName>
</protein>
<feature type="domain" description="Helix-turn-helix" evidence="2">
    <location>
        <begin position="138"/>
        <end position="180"/>
    </location>
</feature>
<dbReference type="InterPro" id="IPR054448">
    <property type="entry name" value="HTH_put_ascomycetes"/>
</dbReference>
<dbReference type="EMBL" id="KI966415">
    <property type="protein sequence ID" value="EWC46721.1"/>
    <property type="molecule type" value="Genomic_DNA"/>
</dbReference>
<evidence type="ECO:0000256" key="1">
    <source>
        <dbReference type="SAM" id="MobiDB-lite"/>
    </source>
</evidence>
<evidence type="ECO:0000259" key="2">
    <source>
        <dbReference type="Pfam" id="PF22943"/>
    </source>
</evidence>
<keyword evidence="4" id="KW-1185">Reference proteome</keyword>
<sequence>MGAAASTRRLPTGAKRVQQLQQSTRAPPLRTPPPKTWVPANRPEDVSKDAQDPHFSSMLRSLGSVAHDNTPPQYPSSSSSSPLSSYPASSLPPRTPHTAHASAPTPQRGFTPRIPDSVRILHAREAISEDIQLRPEEYLDIFRVRDVVMLRNETSPRVRDDEIERRLRLKKGVLARLGRRIGHTGVQVPSGLSEREFEEREEIIGEGPPVELAR</sequence>
<feature type="compositionally biased region" description="Low complexity" evidence="1">
    <location>
        <begin position="205"/>
        <end position="214"/>
    </location>
</feature>